<dbReference type="Proteomes" id="UP001500621">
    <property type="component" value="Unassembled WGS sequence"/>
</dbReference>
<keyword evidence="3" id="KW-1003">Cell membrane</keyword>
<dbReference type="EMBL" id="BAABIM010000001">
    <property type="protein sequence ID" value="GAA4671481.1"/>
    <property type="molecule type" value="Genomic_DNA"/>
</dbReference>
<evidence type="ECO:0000256" key="9">
    <source>
        <dbReference type="SAM" id="Phobius"/>
    </source>
</evidence>
<dbReference type="Pfam" id="PF04290">
    <property type="entry name" value="DctQ"/>
    <property type="match status" value="1"/>
</dbReference>
<feature type="transmembrane region" description="Helical" evidence="9">
    <location>
        <begin position="91"/>
        <end position="113"/>
    </location>
</feature>
<keyword evidence="7 9" id="KW-0472">Membrane</keyword>
<organism evidence="11 12">
    <name type="scientific">Nocardioides nanhaiensis</name>
    <dbReference type="NCBI Taxonomy" id="1476871"/>
    <lineage>
        <taxon>Bacteria</taxon>
        <taxon>Bacillati</taxon>
        <taxon>Actinomycetota</taxon>
        <taxon>Actinomycetes</taxon>
        <taxon>Propionibacteriales</taxon>
        <taxon>Nocardioidaceae</taxon>
        <taxon>Nocardioides</taxon>
    </lineage>
</organism>
<dbReference type="PANTHER" id="PTHR35011:SF10">
    <property type="entry name" value="TRAP TRANSPORTER SMALL PERMEASE PROTEIN"/>
    <property type="match status" value="1"/>
</dbReference>
<keyword evidence="6 9" id="KW-1133">Transmembrane helix</keyword>
<evidence type="ECO:0000256" key="4">
    <source>
        <dbReference type="ARBA" id="ARBA00022519"/>
    </source>
</evidence>
<keyword evidence="4" id="KW-0997">Cell inner membrane</keyword>
<comment type="similarity">
    <text evidence="8">Belongs to the TRAP transporter small permease family.</text>
</comment>
<feature type="domain" description="Tripartite ATP-independent periplasmic transporters DctQ component" evidence="10">
    <location>
        <begin position="28"/>
        <end position="160"/>
    </location>
</feature>
<comment type="caution">
    <text evidence="11">The sequence shown here is derived from an EMBL/GenBank/DDBJ whole genome shotgun (WGS) entry which is preliminary data.</text>
</comment>
<gene>
    <name evidence="11" type="ORF">GCM10023226_05100</name>
</gene>
<dbReference type="PANTHER" id="PTHR35011">
    <property type="entry name" value="2,3-DIKETO-L-GULONATE TRAP TRANSPORTER SMALL PERMEASE PROTEIN YIAM"/>
    <property type="match status" value="1"/>
</dbReference>
<comment type="subcellular location">
    <subcellularLocation>
        <location evidence="1">Cell inner membrane</location>
        <topology evidence="1">Multi-pass membrane protein</topology>
    </subcellularLocation>
</comment>
<evidence type="ECO:0000256" key="3">
    <source>
        <dbReference type="ARBA" id="ARBA00022475"/>
    </source>
</evidence>
<keyword evidence="12" id="KW-1185">Reference proteome</keyword>
<evidence type="ECO:0000256" key="2">
    <source>
        <dbReference type="ARBA" id="ARBA00022448"/>
    </source>
</evidence>
<keyword evidence="2" id="KW-0813">Transport</keyword>
<name>A0ABP8VUS5_9ACTN</name>
<sequence length="183" mass="19750">MKSSQSGRSGKVLERVIEVPAVIVVFAMMGHVTANALSRSLLDHPLPNTLEIVQYWYLPIVALLGFVAAQARGQHIAADLIYERLPIAARAWVLGFLLLVSAVVCVAVTWFSWPEALSALETRRTAGVSTVPVWPVVFLVPLVFALLALQLAAQAVQLVRGRDVVGDDESVLDEIANAEGASR</sequence>
<feature type="transmembrane region" description="Helical" evidence="9">
    <location>
        <begin position="12"/>
        <end position="32"/>
    </location>
</feature>
<feature type="transmembrane region" description="Helical" evidence="9">
    <location>
        <begin position="52"/>
        <end position="71"/>
    </location>
</feature>
<evidence type="ECO:0000256" key="5">
    <source>
        <dbReference type="ARBA" id="ARBA00022692"/>
    </source>
</evidence>
<feature type="transmembrane region" description="Helical" evidence="9">
    <location>
        <begin position="133"/>
        <end position="153"/>
    </location>
</feature>
<dbReference type="InterPro" id="IPR007387">
    <property type="entry name" value="TRAP_DctQ"/>
</dbReference>
<dbReference type="RefSeq" id="WP_345262479.1">
    <property type="nucleotide sequence ID" value="NZ_BAABIM010000001.1"/>
</dbReference>
<proteinExistence type="inferred from homology"/>
<evidence type="ECO:0000313" key="12">
    <source>
        <dbReference type="Proteomes" id="UP001500621"/>
    </source>
</evidence>
<protein>
    <recommendedName>
        <fullName evidence="10">Tripartite ATP-independent periplasmic transporters DctQ component domain-containing protein</fullName>
    </recommendedName>
</protein>
<evidence type="ECO:0000259" key="10">
    <source>
        <dbReference type="Pfam" id="PF04290"/>
    </source>
</evidence>
<evidence type="ECO:0000313" key="11">
    <source>
        <dbReference type="EMBL" id="GAA4671481.1"/>
    </source>
</evidence>
<reference evidence="12" key="1">
    <citation type="journal article" date="2019" name="Int. J. Syst. Evol. Microbiol.">
        <title>The Global Catalogue of Microorganisms (GCM) 10K type strain sequencing project: providing services to taxonomists for standard genome sequencing and annotation.</title>
        <authorList>
            <consortium name="The Broad Institute Genomics Platform"/>
            <consortium name="The Broad Institute Genome Sequencing Center for Infectious Disease"/>
            <person name="Wu L."/>
            <person name="Ma J."/>
        </authorList>
    </citation>
    <scope>NUCLEOTIDE SEQUENCE [LARGE SCALE GENOMIC DNA]</scope>
    <source>
        <strain evidence="12">JCM 18127</strain>
    </source>
</reference>
<evidence type="ECO:0000256" key="7">
    <source>
        <dbReference type="ARBA" id="ARBA00023136"/>
    </source>
</evidence>
<dbReference type="InterPro" id="IPR055348">
    <property type="entry name" value="DctQ"/>
</dbReference>
<evidence type="ECO:0000256" key="8">
    <source>
        <dbReference type="ARBA" id="ARBA00038436"/>
    </source>
</evidence>
<keyword evidence="5 9" id="KW-0812">Transmembrane</keyword>
<accession>A0ABP8VUS5</accession>
<evidence type="ECO:0000256" key="6">
    <source>
        <dbReference type="ARBA" id="ARBA00022989"/>
    </source>
</evidence>
<evidence type="ECO:0000256" key="1">
    <source>
        <dbReference type="ARBA" id="ARBA00004429"/>
    </source>
</evidence>